<protein>
    <recommendedName>
        <fullName evidence="20 24">Cystathionine beta-synthase</fullName>
        <ecNumber evidence="7 24">4.2.1.22</ecNumber>
    </recommendedName>
</protein>
<dbReference type="Pfam" id="PF00291">
    <property type="entry name" value="PALP"/>
    <property type="match status" value="1"/>
</dbReference>
<dbReference type="CDD" id="cd04608">
    <property type="entry name" value="CBS_pair_CBS"/>
    <property type="match status" value="1"/>
</dbReference>
<keyword evidence="10" id="KW-0597">Phosphoprotein</keyword>
<evidence type="ECO:0000256" key="11">
    <source>
        <dbReference type="ARBA" id="ARBA00022605"/>
    </source>
</evidence>
<feature type="region of interest" description="Disordered" evidence="25">
    <location>
        <begin position="1"/>
        <end position="60"/>
    </location>
</feature>
<keyword evidence="28" id="KW-1185">Reference proteome</keyword>
<dbReference type="PROSITE" id="PS51371">
    <property type="entry name" value="CBS"/>
    <property type="match status" value="1"/>
</dbReference>
<dbReference type="FunFam" id="3.40.50.1100:FF:000003">
    <property type="entry name" value="Cystathionine beta-synthase"/>
    <property type="match status" value="1"/>
</dbReference>
<evidence type="ECO:0000256" key="8">
    <source>
        <dbReference type="ARBA" id="ARBA00022490"/>
    </source>
</evidence>
<evidence type="ECO:0000256" key="4">
    <source>
        <dbReference type="ARBA" id="ARBA00005003"/>
    </source>
</evidence>
<keyword evidence="11 24" id="KW-0028">Amino-acid biosynthesis</keyword>
<proteinExistence type="inferred from homology"/>
<evidence type="ECO:0000256" key="19">
    <source>
        <dbReference type="ARBA" id="ARBA00023242"/>
    </source>
</evidence>
<evidence type="ECO:0000256" key="2">
    <source>
        <dbReference type="ARBA" id="ARBA00004123"/>
    </source>
</evidence>
<evidence type="ECO:0000256" key="5">
    <source>
        <dbReference type="ARBA" id="ARBA00007103"/>
    </source>
</evidence>
<evidence type="ECO:0000256" key="1">
    <source>
        <dbReference type="ARBA" id="ARBA00001933"/>
    </source>
</evidence>
<comment type="subunit">
    <text evidence="6">Homotetramer.</text>
</comment>
<comment type="similarity">
    <text evidence="5 24">Belongs to the cysteine synthase/cystathionine beta-synthase family.</text>
</comment>
<keyword evidence="9" id="KW-1017">Isopeptide bond</keyword>
<keyword evidence="8" id="KW-0963">Cytoplasm</keyword>
<evidence type="ECO:0000256" key="22">
    <source>
        <dbReference type="ARBA" id="ARBA00047490"/>
    </source>
</evidence>
<keyword evidence="15 24" id="KW-0663">Pyridoxal phosphate</keyword>
<evidence type="ECO:0000256" key="12">
    <source>
        <dbReference type="ARBA" id="ARBA00022617"/>
    </source>
</evidence>
<evidence type="ECO:0000256" key="16">
    <source>
        <dbReference type="ARBA" id="ARBA00023004"/>
    </source>
</evidence>
<dbReference type="SMART" id="SM00116">
    <property type="entry name" value="CBS"/>
    <property type="match status" value="1"/>
</dbReference>
<dbReference type="EC" id="4.2.1.22" evidence="7 24"/>
<comment type="cofactor">
    <cofactor evidence="1 24">
        <name>pyridoxal 5'-phosphate</name>
        <dbReference type="ChEBI" id="CHEBI:597326"/>
    </cofactor>
</comment>
<evidence type="ECO:0000256" key="3">
    <source>
        <dbReference type="ARBA" id="ARBA00004496"/>
    </source>
</evidence>
<evidence type="ECO:0000256" key="6">
    <source>
        <dbReference type="ARBA" id="ARBA00011881"/>
    </source>
</evidence>
<dbReference type="GO" id="GO:0050667">
    <property type="term" value="P:homocysteine metabolic process"/>
    <property type="evidence" value="ECO:0007669"/>
    <property type="project" value="UniProtKB-ARBA"/>
</dbReference>
<keyword evidence="19" id="KW-0539">Nucleus</keyword>
<keyword evidence="24" id="KW-0198">Cysteine biosynthesis</keyword>
<dbReference type="GO" id="GO:0046872">
    <property type="term" value="F:metal ion binding"/>
    <property type="evidence" value="ECO:0007669"/>
    <property type="project" value="UniProtKB-KW"/>
</dbReference>
<evidence type="ECO:0000256" key="20">
    <source>
        <dbReference type="ARBA" id="ARBA00026192"/>
    </source>
</evidence>
<keyword evidence="13" id="KW-0479">Metal-binding</keyword>
<evidence type="ECO:0000256" key="13">
    <source>
        <dbReference type="ARBA" id="ARBA00022723"/>
    </source>
</evidence>
<keyword evidence="16" id="KW-0408">Iron</keyword>
<dbReference type="NCBIfam" id="TIGR01137">
    <property type="entry name" value="cysta_beta"/>
    <property type="match status" value="1"/>
</dbReference>
<dbReference type="FunFam" id="3.40.50.1100:FF:000118">
    <property type="entry name" value="Related to CYS4-cystathionine beta-synthase"/>
    <property type="match status" value="1"/>
</dbReference>
<feature type="domain" description="CBS" evidence="26">
    <location>
        <begin position="425"/>
        <end position="486"/>
    </location>
</feature>
<evidence type="ECO:0000259" key="26">
    <source>
        <dbReference type="PROSITE" id="PS51371"/>
    </source>
</evidence>
<evidence type="ECO:0000256" key="23">
    <source>
        <dbReference type="PROSITE-ProRule" id="PRU00703"/>
    </source>
</evidence>
<sequence>MPSTQSSKRKSSSSGGDSATSCPHLEKKRMSSPSSSVADAADGATYRQGRSDGPVKCTWTPWTTEASPHIHEARRPKPKILNNILDHIGDTPLVRINNITASEGIKCEILAKCEFFNSGGSVKDRIGKRMIEDAERSGLIKPGDTLIEPTSGNTGIGLALAAAIKGYRMIITLPEKMSREKVDILKALGAEIVRTPTEAAFDSPDSHIGVAKRLQTEIPNSHILDQYANPSNPLAHYDHTAEELLEQTDGHIDFLVVSAGTGGTLTGTGRKLKERLPNLTIVGVDPVGSILAEPDALNERDRLTSYKVEGIGYDFVPTVLDRALVDEWVKTDDKESLLMARRLIRDEGLLCGGSCGSAMAAAVRIAKTLPVGKRVVVLLPDSSRNYMTKLISDKWMLEAGFADGRLIDRPQYKTWWAKKRVQDLHLQTPITIAPGVSCKEAIGLLSAQGFDTLPVISVDGKILGVVTEGNLTAKLVSNRVQPDDDITSALYPQFRKVNMGDTLGDLANIFDRDHYALVVAEQLQYTGAKGGAVPGAKGLLPSATRSVVTGVATRIDLLNYISSTPVEEVLPQGRGEGLKD</sequence>
<evidence type="ECO:0000256" key="24">
    <source>
        <dbReference type="RuleBase" id="RU361204"/>
    </source>
</evidence>
<evidence type="ECO:0000256" key="10">
    <source>
        <dbReference type="ARBA" id="ARBA00022553"/>
    </source>
</evidence>
<comment type="function">
    <text evidence="21">Hydro-lyase catalyzing the first step of the transsulfuration pathway, where the hydroxyl group of L-serine is displaced by L-homocysteine in a beta-replacement reaction to form L-cystathionine, the precursor of L-cysteine. This catabolic route allows the elimination of L-methionine and the toxic metabolite L-homocysteine. Also involved in the production of hydrogen sulfide, a gasotransmitter with signaling and cytoprotective effects on neurons.</text>
</comment>
<organism evidence="27 28">
    <name type="scientific">Nannochloropsis gaditana</name>
    <dbReference type="NCBI Taxonomy" id="72520"/>
    <lineage>
        <taxon>Eukaryota</taxon>
        <taxon>Sar</taxon>
        <taxon>Stramenopiles</taxon>
        <taxon>Ochrophyta</taxon>
        <taxon>Eustigmatophyceae</taxon>
        <taxon>Eustigmatales</taxon>
        <taxon>Monodopsidaceae</taxon>
        <taxon>Nannochloropsis</taxon>
    </lineage>
</organism>
<evidence type="ECO:0000256" key="15">
    <source>
        <dbReference type="ARBA" id="ARBA00022898"/>
    </source>
</evidence>
<dbReference type="Pfam" id="PF00571">
    <property type="entry name" value="CBS"/>
    <property type="match status" value="1"/>
</dbReference>
<name>W7TGG0_9STRA</name>
<evidence type="ECO:0000256" key="25">
    <source>
        <dbReference type="SAM" id="MobiDB-lite"/>
    </source>
</evidence>
<dbReference type="SUPFAM" id="SSF54631">
    <property type="entry name" value="CBS-domain pair"/>
    <property type="match status" value="1"/>
</dbReference>
<evidence type="ECO:0000256" key="7">
    <source>
        <dbReference type="ARBA" id="ARBA00012041"/>
    </source>
</evidence>
<dbReference type="PANTHER" id="PTHR10314">
    <property type="entry name" value="CYSTATHIONINE BETA-SYNTHASE"/>
    <property type="match status" value="1"/>
</dbReference>
<evidence type="ECO:0000256" key="14">
    <source>
        <dbReference type="ARBA" id="ARBA00022843"/>
    </source>
</evidence>
<dbReference type="Gene3D" id="3.10.580.10">
    <property type="entry name" value="CBS-domain"/>
    <property type="match status" value="1"/>
</dbReference>
<evidence type="ECO:0000313" key="27">
    <source>
        <dbReference type="EMBL" id="EWM26105.1"/>
    </source>
</evidence>
<dbReference type="EMBL" id="AZIL01000703">
    <property type="protein sequence ID" value="EWM26105.1"/>
    <property type="molecule type" value="Genomic_DNA"/>
</dbReference>
<evidence type="ECO:0000256" key="17">
    <source>
        <dbReference type="ARBA" id="ARBA00023122"/>
    </source>
</evidence>
<evidence type="ECO:0000256" key="21">
    <source>
        <dbReference type="ARBA" id="ARBA00045425"/>
    </source>
</evidence>
<dbReference type="InterPro" id="IPR046342">
    <property type="entry name" value="CBS_dom_sf"/>
</dbReference>
<dbReference type="InterPro" id="IPR001926">
    <property type="entry name" value="TrpB-like_PALP"/>
</dbReference>
<dbReference type="CDD" id="cd01561">
    <property type="entry name" value="CBS_like"/>
    <property type="match status" value="1"/>
</dbReference>
<keyword evidence="14" id="KW-0832">Ubl conjugation</keyword>
<dbReference type="OrthoDB" id="728at2759"/>
<accession>W7TGG0</accession>
<comment type="catalytic activity">
    <reaction evidence="22 24">
        <text>L-homocysteine + L-serine = L,L-cystathionine + H2O</text>
        <dbReference type="Rhea" id="RHEA:10112"/>
        <dbReference type="ChEBI" id="CHEBI:15377"/>
        <dbReference type="ChEBI" id="CHEBI:33384"/>
        <dbReference type="ChEBI" id="CHEBI:58161"/>
        <dbReference type="ChEBI" id="CHEBI:58199"/>
        <dbReference type="EC" id="4.2.1.22"/>
    </reaction>
</comment>
<reference evidence="27 28" key="1">
    <citation type="journal article" date="2014" name="Mol. Plant">
        <title>Chromosome Scale Genome Assembly and Transcriptome Profiling of Nannochloropsis gaditana in Nitrogen Depletion.</title>
        <authorList>
            <person name="Corteggiani Carpinelli E."/>
            <person name="Telatin A."/>
            <person name="Vitulo N."/>
            <person name="Forcato C."/>
            <person name="D'Angelo M."/>
            <person name="Schiavon R."/>
            <person name="Vezzi A."/>
            <person name="Giacometti G.M."/>
            <person name="Morosinotto T."/>
            <person name="Valle G."/>
        </authorList>
    </citation>
    <scope>NUCLEOTIDE SEQUENCE [LARGE SCALE GENOMIC DNA]</scope>
    <source>
        <strain evidence="27 28">B-31</strain>
    </source>
</reference>
<dbReference type="InterPro" id="IPR036052">
    <property type="entry name" value="TrpB-like_PALP_sf"/>
</dbReference>
<dbReference type="Proteomes" id="UP000019335">
    <property type="component" value="Chromosome 9"/>
</dbReference>
<comment type="caution">
    <text evidence="27">The sequence shown here is derived from an EMBL/GenBank/DDBJ whole genome shotgun (WGS) entry which is preliminary data.</text>
</comment>
<evidence type="ECO:0000256" key="9">
    <source>
        <dbReference type="ARBA" id="ARBA00022499"/>
    </source>
</evidence>
<dbReference type="UniPathway" id="UPA00136"/>
<comment type="pathway">
    <text evidence="4">Amino-acid biosynthesis; L-cysteine biosynthesis; L-cysteine from L-homocysteine and L-serine: step 1/2.</text>
</comment>
<evidence type="ECO:0000256" key="18">
    <source>
        <dbReference type="ARBA" id="ARBA00023239"/>
    </source>
</evidence>
<dbReference type="InterPro" id="IPR005857">
    <property type="entry name" value="Cysta_beta_synth"/>
</dbReference>
<comment type="subcellular location">
    <subcellularLocation>
        <location evidence="3">Cytoplasm</location>
    </subcellularLocation>
    <subcellularLocation>
        <location evidence="2">Nucleus</location>
    </subcellularLocation>
</comment>
<dbReference type="FunFam" id="3.10.580.10:FF:000014">
    <property type="entry name" value="Cystathionine beta-synthase"/>
    <property type="match status" value="1"/>
</dbReference>
<dbReference type="GO" id="GO:0004122">
    <property type="term" value="F:cystathionine beta-synthase activity"/>
    <property type="evidence" value="ECO:0007669"/>
    <property type="project" value="UniProtKB-UniRule"/>
</dbReference>
<feature type="compositionally biased region" description="Low complexity" evidence="25">
    <location>
        <begin position="1"/>
        <end position="21"/>
    </location>
</feature>
<keyword evidence="12" id="KW-0349">Heme</keyword>
<dbReference type="Gene3D" id="3.40.50.1100">
    <property type="match status" value="2"/>
</dbReference>
<dbReference type="GO" id="GO:0005737">
    <property type="term" value="C:cytoplasm"/>
    <property type="evidence" value="ECO:0007669"/>
    <property type="project" value="UniProtKB-SubCell"/>
</dbReference>
<dbReference type="GO" id="GO:0006535">
    <property type="term" value="P:cysteine biosynthetic process from serine"/>
    <property type="evidence" value="ECO:0007669"/>
    <property type="project" value="UniProtKB-UniRule"/>
</dbReference>
<dbReference type="InterPro" id="IPR050214">
    <property type="entry name" value="Cys_Synth/Cystath_Beta-Synth"/>
</dbReference>
<dbReference type="GO" id="GO:0019343">
    <property type="term" value="P:cysteine biosynthetic process via cystathionine"/>
    <property type="evidence" value="ECO:0007669"/>
    <property type="project" value="UniProtKB-UniRule"/>
</dbReference>
<keyword evidence="17 23" id="KW-0129">CBS domain</keyword>
<gene>
    <name evidence="27" type="ORF">Naga_100014g14</name>
</gene>
<dbReference type="SUPFAM" id="SSF53686">
    <property type="entry name" value="Tryptophan synthase beta subunit-like PLP-dependent enzymes"/>
    <property type="match status" value="1"/>
</dbReference>
<dbReference type="InterPro" id="IPR000644">
    <property type="entry name" value="CBS_dom"/>
</dbReference>
<dbReference type="GO" id="GO:0005634">
    <property type="term" value="C:nucleus"/>
    <property type="evidence" value="ECO:0007669"/>
    <property type="project" value="UniProtKB-SubCell"/>
</dbReference>
<dbReference type="InterPro" id="IPR046353">
    <property type="entry name" value="CBS_C"/>
</dbReference>
<keyword evidence="18 24" id="KW-0456">Lyase</keyword>
<evidence type="ECO:0000313" key="28">
    <source>
        <dbReference type="Proteomes" id="UP000019335"/>
    </source>
</evidence>
<dbReference type="AlphaFoldDB" id="W7TGG0"/>